<dbReference type="AlphaFoldDB" id="A0A3E1NM19"/>
<evidence type="ECO:0000313" key="2">
    <source>
        <dbReference type="EMBL" id="RFM28975.1"/>
    </source>
</evidence>
<sequence>MRHYATLVTLFVLLGTAKQLQAQQVDSIYFHLYTDSLKKGVYNYINVDAKLDNGRWLPLGTKELIFTASSGKWDENNLIIDTSFTGEFVTVTATLKQQPTLTRTTRIYIKKFIDNTPLKTEQQVMEEMKRKRKQ</sequence>
<gene>
    <name evidence="2" type="ORF">DXN05_09435</name>
</gene>
<feature type="chain" id="PRO_5017571738" evidence="1">
    <location>
        <begin position="23"/>
        <end position="134"/>
    </location>
</feature>
<name>A0A3E1NM19_9BACT</name>
<organism evidence="2 3">
    <name type="scientific">Deminuibacter soli</name>
    <dbReference type="NCBI Taxonomy" id="2291815"/>
    <lineage>
        <taxon>Bacteria</taxon>
        <taxon>Pseudomonadati</taxon>
        <taxon>Bacteroidota</taxon>
        <taxon>Chitinophagia</taxon>
        <taxon>Chitinophagales</taxon>
        <taxon>Chitinophagaceae</taxon>
        <taxon>Deminuibacter</taxon>
    </lineage>
</organism>
<comment type="caution">
    <text evidence="2">The sequence shown here is derived from an EMBL/GenBank/DDBJ whole genome shotgun (WGS) entry which is preliminary data.</text>
</comment>
<dbReference type="EMBL" id="QTJU01000002">
    <property type="protein sequence ID" value="RFM28975.1"/>
    <property type="molecule type" value="Genomic_DNA"/>
</dbReference>
<proteinExistence type="predicted"/>
<protein>
    <submittedName>
        <fullName evidence="2">Uncharacterized protein</fullName>
    </submittedName>
</protein>
<reference evidence="2 3" key="1">
    <citation type="submission" date="2018-08" db="EMBL/GenBank/DDBJ databases">
        <title>Chitinophagaceae sp. K23C18032701, a novel bacterium isolated from forest soil.</title>
        <authorList>
            <person name="Wang C."/>
        </authorList>
    </citation>
    <scope>NUCLEOTIDE SEQUENCE [LARGE SCALE GENOMIC DNA]</scope>
    <source>
        <strain evidence="2 3">K23C18032701</strain>
    </source>
</reference>
<keyword evidence="3" id="KW-1185">Reference proteome</keyword>
<evidence type="ECO:0000256" key="1">
    <source>
        <dbReference type="SAM" id="SignalP"/>
    </source>
</evidence>
<dbReference type="Proteomes" id="UP000261284">
    <property type="component" value="Unassembled WGS sequence"/>
</dbReference>
<dbReference type="RefSeq" id="WP_116846961.1">
    <property type="nucleotide sequence ID" value="NZ_QTJU01000002.1"/>
</dbReference>
<evidence type="ECO:0000313" key="3">
    <source>
        <dbReference type="Proteomes" id="UP000261284"/>
    </source>
</evidence>
<keyword evidence="1" id="KW-0732">Signal</keyword>
<accession>A0A3E1NM19</accession>
<feature type="signal peptide" evidence="1">
    <location>
        <begin position="1"/>
        <end position="22"/>
    </location>
</feature>
<dbReference type="OrthoDB" id="676013at2"/>